<dbReference type="KEGG" id="tsig:D6T69_13515"/>
<protein>
    <submittedName>
        <fullName evidence="2">Uncharacterized protein</fullName>
    </submittedName>
</protein>
<evidence type="ECO:0000313" key="2">
    <source>
        <dbReference type="EMBL" id="AZJ36485.1"/>
    </source>
</evidence>
<dbReference type="Proteomes" id="UP000274593">
    <property type="component" value="Chromosome"/>
</dbReference>
<keyword evidence="1" id="KW-0812">Transmembrane</keyword>
<organism evidence="2 3">
    <name type="scientific">Tenacibaculum singaporense</name>
    <dbReference type="NCBI Taxonomy" id="2358479"/>
    <lineage>
        <taxon>Bacteria</taxon>
        <taxon>Pseudomonadati</taxon>
        <taxon>Bacteroidota</taxon>
        <taxon>Flavobacteriia</taxon>
        <taxon>Flavobacteriales</taxon>
        <taxon>Flavobacteriaceae</taxon>
        <taxon>Tenacibaculum</taxon>
    </lineage>
</organism>
<evidence type="ECO:0000313" key="3">
    <source>
        <dbReference type="Proteomes" id="UP000274593"/>
    </source>
</evidence>
<feature type="transmembrane region" description="Helical" evidence="1">
    <location>
        <begin position="69"/>
        <end position="88"/>
    </location>
</feature>
<evidence type="ECO:0000256" key="1">
    <source>
        <dbReference type="SAM" id="Phobius"/>
    </source>
</evidence>
<keyword evidence="3" id="KW-1185">Reference proteome</keyword>
<gene>
    <name evidence="2" type="ORF">D6T69_13515</name>
</gene>
<dbReference type="EMBL" id="CP032548">
    <property type="protein sequence ID" value="AZJ36485.1"/>
    <property type="molecule type" value="Genomic_DNA"/>
</dbReference>
<feature type="transmembrane region" description="Helical" evidence="1">
    <location>
        <begin position="6"/>
        <end position="26"/>
    </location>
</feature>
<name>A0A3Q8RRQ3_9FLAO</name>
<accession>A0A3Q8RRQ3</accession>
<reference evidence="2 3" key="1">
    <citation type="submission" date="2018-09" db="EMBL/GenBank/DDBJ databases">
        <title>Insights into the microbiota of Asian seabass (Lates calcarifer) with tenacibaculosis symptoms and description of sp. nov. Tenacibaculum singaporense.</title>
        <authorList>
            <person name="Miyake S."/>
            <person name="Soh M."/>
            <person name="Azman M.N."/>
            <person name="Ngoh S.Y."/>
            <person name="Orban L."/>
        </authorList>
    </citation>
    <scope>NUCLEOTIDE SEQUENCE [LARGE SCALE GENOMIC DNA]</scope>
    <source>
        <strain evidence="2 3">DSM 106434</strain>
    </source>
</reference>
<keyword evidence="1" id="KW-1133">Transmembrane helix</keyword>
<proteinExistence type="predicted"/>
<dbReference type="AlphaFoldDB" id="A0A3Q8RRQ3"/>
<sequence>MSIQQSAYILSIFLILGALFFLYILIKDRIEIIRSIKPKNLKYFFGYYENTNLRKYLLLFLSSRYDNPLYKIILNSFMLFIWVPFWVLDKIFSLNIFEDK</sequence>
<keyword evidence="1" id="KW-0472">Membrane</keyword>